<evidence type="ECO:0000313" key="2">
    <source>
        <dbReference type="Proteomes" id="UP001189624"/>
    </source>
</evidence>
<protein>
    <submittedName>
        <fullName evidence="1">Uncharacterized protein</fullName>
    </submittedName>
</protein>
<keyword evidence="2" id="KW-1185">Reference proteome</keyword>
<evidence type="ECO:0000313" key="1">
    <source>
        <dbReference type="EMBL" id="CAJ1915846.1"/>
    </source>
</evidence>
<name>A0AA86V3B7_9FABA</name>
<accession>A0AA86V3B7</accession>
<dbReference type="Gramene" id="rna-AYBTSS11_LOCUS3593">
    <property type="protein sequence ID" value="CAJ1915846.1"/>
    <property type="gene ID" value="gene-AYBTSS11_LOCUS3593"/>
</dbReference>
<dbReference type="AlphaFoldDB" id="A0AA86V3B7"/>
<organism evidence="1 2">
    <name type="scientific">Sphenostylis stenocarpa</name>
    <dbReference type="NCBI Taxonomy" id="92480"/>
    <lineage>
        <taxon>Eukaryota</taxon>
        <taxon>Viridiplantae</taxon>
        <taxon>Streptophyta</taxon>
        <taxon>Embryophyta</taxon>
        <taxon>Tracheophyta</taxon>
        <taxon>Spermatophyta</taxon>
        <taxon>Magnoliopsida</taxon>
        <taxon>eudicotyledons</taxon>
        <taxon>Gunneridae</taxon>
        <taxon>Pentapetalae</taxon>
        <taxon>rosids</taxon>
        <taxon>fabids</taxon>
        <taxon>Fabales</taxon>
        <taxon>Fabaceae</taxon>
        <taxon>Papilionoideae</taxon>
        <taxon>50 kb inversion clade</taxon>
        <taxon>NPAAA clade</taxon>
        <taxon>indigoferoid/millettioid clade</taxon>
        <taxon>Phaseoleae</taxon>
        <taxon>Sphenostylis</taxon>
    </lineage>
</organism>
<sequence length="52" mass="6024">MKRFSASEFRGPHHSELKRVKSVAFRWWPKGGHVLYLEVSGGRLYGDIHEPS</sequence>
<proteinExistence type="predicted"/>
<dbReference type="EMBL" id="OY731398">
    <property type="protein sequence ID" value="CAJ1915846.1"/>
    <property type="molecule type" value="Genomic_DNA"/>
</dbReference>
<dbReference type="Proteomes" id="UP001189624">
    <property type="component" value="Chromosome 1"/>
</dbReference>
<reference evidence="1" key="1">
    <citation type="submission" date="2023-10" db="EMBL/GenBank/DDBJ databases">
        <authorList>
            <person name="Domelevo Entfellner J.-B."/>
        </authorList>
    </citation>
    <scope>NUCLEOTIDE SEQUENCE</scope>
</reference>
<gene>
    <name evidence="1" type="ORF">AYBTSS11_LOCUS3593</name>
</gene>